<comment type="caution">
    <text evidence="2">The sequence shown here is derived from an EMBL/GenBank/DDBJ whole genome shotgun (WGS) entry which is preliminary data.</text>
</comment>
<organism evidence="2 3">
    <name type="scientific">Hydrogenibacillus schlegelii</name>
    <name type="common">Bacillus schlegelii</name>
    <dbReference type="NCBI Taxonomy" id="1484"/>
    <lineage>
        <taxon>Bacteria</taxon>
        <taxon>Bacillati</taxon>
        <taxon>Bacillota</taxon>
        <taxon>Bacilli</taxon>
        <taxon>Bacillales</taxon>
        <taxon>Bacillales Family X. Incertae Sedis</taxon>
        <taxon>Hydrogenibacillus</taxon>
    </lineage>
</organism>
<sequence length="65" mass="7465">MAAGRFGFCRFWTIGPAWWSVEALDALLAERIRTYNEHRLHSSLRDKTPQETLKEALSTSEVCIP</sequence>
<accession>A0A947CZD8</accession>
<dbReference type="GO" id="GO:0015074">
    <property type="term" value="P:DNA integration"/>
    <property type="evidence" value="ECO:0007669"/>
    <property type="project" value="InterPro"/>
</dbReference>
<dbReference type="InterPro" id="IPR001584">
    <property type="entry name" value="Integrase_cat-core"/>
</dbReference>
<evidence type="ECO:0000259" key="1">
    <source>
        <dbReference type="Pfam" id="PF13683"/>
    </source>
</evidence>
<protein>
    <submittedName>
        <fullName evidence="2">Transposase</fullName>
    </submittedName>
</protein>
<gene>
    <name evidence="2" type="ORF">KM312_12365</name>
</gene>
<proteinExistence type="predicted"/>
<evidence type="ECO:0000313" key="3">
    <source>
        <dbReference type="Proteomes" id="UP000748108"/>
    </source>
</evidence>
<name>A0A947CZD8_HYDSH</name>
<evidence type="ECO:0000313" key="2">
    <source>
        <dbReference type="EMBL" id="MBT9283408.1"/>
    </source>
</evidence>
<feature type="domain" description="Integrase catalytic" evidence="1">
    <location>
        <begin position="16"/>
        <end position="49"/>
    </location>
</feature>
<dbReference type="Pfam" id="PF13683">
    <property type="entry name" value="rve_3"/>
    <property type="match status" value="1"/>
</dbReference>
<reference evidence="2" key="1">
    <citation type="journal article" date="2021" name="Microbiology">
        <title>Metagenomic Analysis of the Microbial Community in the Underground Coal Fire Area (Kemerovo Region, Russia) Revealed Predominance of Thermophilic Members of the Phyla Deinococcus-thermus, Aquificae, and Firmicutes.</title>
        <authorList>
            <person name="Kadnikov V."/>
            <person name="Mardanov A.V."/>
            <person name="Beletsky A.V."/>
            <person name="Karnachuk O.V."/>
            <person name="Ravin N.V."/>
        </authorList>
    </citation>
    <scope>NUCLEOTIDE SEQUENCE</scope>
    <source>
        <strain evidence="2">RBS10-49</strain>
    </source>
</reference>
<dbReference type="AlphaFoldDB" id="A0A947CZD8"/>
<dbReference type="EMBL" id="JAHHQF010000098">
    <property type="protein sequence ID" value="MBT9283408.1"/>
    <property type="molecule type" value="Genomic_DNA"/>
</dbReference>
<dbReference type="Proteomes" id="UP000748108">
    <property type="component" value="Unassembled WGS sequence"/>
</dbReference>